<accession>A0ACC3A1K0</accession>
<comment type="caution">
    <text evidence="1">The sequence shown here is derived from an EMBL/GenBank/DDBJ whole genome shotgun (WGS) entry which is preliminary data.</text>
</comment>
<keyword evidence="2" id="KW-1185">Reference proteome</keyword>
<organism evidence="1 2">
    <name type="scientific">Neophaeococcomyces mojaviensis</name>
    <dbReference type="NCBI Taxonomy" id="3383035"/>
    <lineage>
        <taxon>Eukaryota</taxon>
        <taxon>Fungi</taxon>
        <taxon>Dikarya</taxon>
        <taxon>Ascomycota</taxon>
        <taxon>Pezizomycotina</taxon>
        <taxon>Eurotiomycetes</taxon>
        <taxon>Chaetothyriomycetidae</taxon>
        <taxon>Chaetothyriales</taxon>
        <taxon>Chaetothyriales incertae sedis</taxon>
        <taxon>Neophaeococcomyces</taxon>
    </lineage>
</organism>
<dbReference type="Proteomes" id="UP001172386">
    <property type="component" value="Unassembled WGS sequence"/>
</dbReference>
<sequence>MPLIIITGTPCSGKTHRARQILKEFESRIEATAIDSKRAVVYISSHHASLDPAAEDLDSYQPPDLSVNPRDQIYDAARLEKTARAEEFSAIKRAIDRNTVVIADAPNYIKGFRYQLFCEAKAAGTRSIVIHTAAREDECISWNNARLEAWNWQTSDEDQAKQNDTKTQTLGPKIGKNVLGDLKPESHTAIYGDSIPTSGSRSRSSSTGAANNDDENEPSTRYQTDDTMTLKSLYITDKNETANTPIQSLESIQEQPAVPTPPNPSYALPSSTPPSPRSSLPYSSHTLTSLFMRYEPPSPFTRWDTPLFTIPSTDAHPPYTEIWSAIFPTPVKPTSKKALAQQRAEAQRAQQEESTRKDVEKVEEVKQHAATVLPTATAPDALQVLESTTGEVAKLVLAAARAAGIAEGDGGDVSISLQSHDASVGDGSADMELELSIPEGVALSQPTLQRLRRKYTQIQRGAIAHGQGYTQGRRNIAEGFVRFLEAEWEGMG</sequence>
<evidence type="ECO:0000313" key="2">
    <source>
        <dbReference type="Proteomes" id="UP001172386"/>
    </source>
</evidence>
<name>A0ACC3A1K0_9EURO</name>
<evidence type="ECO:0000313" key="1">
    <source>
        <dbReference type="EMBL" id="KAJ9654000.1"/>
    </source>
</evidence>
<protein>
    <submittedName>
        <fullName evidence="1">Kti12, chromatin associated</fullName>
    </submittedName>
</protein>
<reference evidence="1" key="1">
    <citation type="submission" date="2022-10" db="EMBL/GenBank/DDBJ databases">
        <title>Culturing micro-colonial fungi from biological soil crusts in the Mojave desert and describing Neophaeococcomyces mojavensis, and introducing the new genera and species Taxawa tesnikishii.</title>
        <authorList>
            <person name="Kurbessoian T."/>
            <person name="Stajich J.E."/>
        </authorList>
    </citation>
    <scope>NUCLEOTIDE SEQUENCE</scope>
    <source>
        <strain evidence="1">JES_112</strain>
    </source>
</reference>
<gene>
    <name evidence="1" type="primary">KTI12</name>
    <name evidence="1" type="ORF">H2198_006919</name>
</gene>
<dbReference type="EMBL" id="JAPDRQ010000135">
    <property type="protein sequence ID" value="KAJ9654000.1"/>
    <property type="molecule type" value="Genomic_DNA"/>
</dbReference>
<proteinExistence type="predicted"/>